<evidence type="ECO:0000313" key="2">
    <source>
        <dbReference type="Proteomes" id="UP000663823"/>
    </source>
</evidence>
<protein>
    <submittedName>
        <fullName evidence="1">Uncharacterized protein</fullName>
    </submittedName>
</protein>
<sequence length="61" mass="6993">PSKTLEESQLSITCRHVTKNEQEKAIQLRETVFEPKGDGYFERYFSLTTSPHYQEGDTLGA</sequence>
<reference evidence="1" key="1">
    <citation type="submission" date="2021-02" db="EMBL/GenBank/DDBJ databases">
        <authorList>
            <person name="Nowell W R."/>
        </authorList>
    </citation>
    <scope>NUCLEOTIDE SEQUENCE</scope>
</reference>
<gene>
    <name evidence="1" type="ORF">OTI717_LOCUS41069</name>
</gene>
<proteinExistence type="predicted"/>
<organism evidence="1 2">
    <name type="scientific">Rotaria sordida</name>
    <dbReference type="NCBI Taxonomy" id="392033"/>
    <lineage>
        <taxon>Eukaryota</taxon>
        <taxon>Metazoa</taxon>
        <taxon>Spiralia</taxon>
        <taxon>Gnathifera</taxon>
        <taxon>Rotifera</taxon>
        <taxon>Eurotatoria</taxon>
        <taxon>Bdelloidea</taxon>
        <taxon>Philodinida</taxon>
        <taxon>Philodinidae</taxon>
        <taxon>Rotaria</taxon>
    </lineage>
</organism>
<feature type="non-terminal residue" evidence="1">
    <location>
        <position position="1"/>
    </location>
</feature>
<accession>A0A820FU72</accession>
<name>A0A820FU72_9BILA</name>
<evidence type="ECO:0000313" key="1">
    <source>
        <dbReference type="EMBL" id="CAF4270008.1"/>
    </source>
</evidence>
<dbReference type="Proteomes" id="UP000663823">
    <property type="component" value="Unassembled WGS sequence"/>
</dbReference>
<dbReference type="AlphaFoldDB" id="A0A820FU72"/>
<comment type="caution">
    <text evidence="1">The sequence shown here is derived from an EMBL/GenBank/DDBJ whole genome shotgun (WGS) entry which is preliminary data.</text>
</comment>
<dbReference type="EMBL" id="CAJOAX010037612">
    <property type="protein sequence ID" value="CAF4270008.1"/>
    <property type="molecule type" value="Genomic_DNA"/>
</dbReference>